<protein>
    <submittedName>
        <fullName evidence="3">Coiled-coil domain-containing protein 122</fullName>
    </submittedName>
</protein>
<keyword evidence="1" id="KW-0175">Coiled coil</keyword>
<feature type="coiled-coil region" evidence="1">
    <location>
        <begin position="31"/>
        <end position="107"/>
    </location>
</feature>
<name>A0A9F5IV02_PYTBI</name>
<evidence type="ECO:0000313" key="3">
    <source>
        <dbReference type="RefSeq" id="XP_025028515.1"/>
    </source>
</evidence>
<dbReference type="CTD" id="160857"/>
<dbReference type="AlphaFoldDB" id="A0A9F5IV02"/>
<dbReference type="GeneID" id="112541783"/>
<dbReference type="Proteomes" id="UP000695026">
    <property type="component" value="Unplaced"/>
</dbReference>
<reference evidence="3" key="1">
    <citation type="submission" date="2025-08" db="UniProtKB">
        <authorList>
            <consortium name="RefSeq"/>
        </authorList>
    </citation>
    <scope>IDENTIFICATION</scope>
    <source>
        <tissue evidence="3">Liver</tissue>
    </source>
</reference>
<keyword evidence="2" id="KW-1185">Reference proteome</keyword>
<dbReference type="RefSeq" id="XP_025028515.1">
    <property type="nucleotide sequence ID" value="XM_025172747.1"/>
</dbReference>
<dbReference type="OMA" id="WISAETK"/>
<accession>A0A9F5IV02</accession>
<evidence type="ECO:0000313" key="2">
    <source>
        <dbReference type="Proteomes" id="UP000695026"/>
    </source>
</evidence>
<feature type="non-terminal residue" evidence="3">
    <location>
        <position position="213"/>
    </location>
</feature>
<evidence type="ECO:0000256" key="1">
    <source>
        <dbReference type="SAM" id="Coils"/>
    </source>
</evidence>
<organism evidence="2 3">
    <name type="scientific">Python bivittatus</name>
    <name type="common">Burmese python</name>
    <name type="synonym">Python molurus bivittatus</name>
    <dbReference type="NCBI Taxonomy" id="176946"/>
    <lineage>
        <taxon>Eukaryota</taxon>
        <taxon>Metazoa</taxon>
        <taxon>Chordata</taxon>
        <taxon>Craniata</taxon>
        <taxon>Vertebrata</taxon>
        <taxon>Euteleostomi</taxon>
        <taxon>Lepidosauria</taxon>
        <taxon>Squamata</taxon>
        <taxon>Bifurcata</taxon>
        <taxon>Unidentata</taxon>
        <taxon>Episquamata</taxon>
        <taxon>Toxicofera</taxon>
        <taxon>Serpentes</taxon>
        <taxon>Henophidia</taxon>
        <taxon>Pythonidae</taxon>
        <taxon>Python</taxon>
    </lineage>
</organism>
<proteinExistence type="predicted"/>
<dbReference type="KEGG" id="pbi:112541783"/>
<feature type="coiled-coil region" evidence="1">
    <location>
        <begin position="156"/>
        <end position="211"/>
    </location>
</feature>
<dbReference type="OrthoDB" id="9881749at2759"/>
<sequence>MLKVMADSDSSGITDMVKQIAEQQNIRASAIEKSNKVLRQLQAQLQELEIQRNSVLSNRKEIERQIYFWEKDIATSKSHYEDLEAQIAALHAENVKLTHDNEALQEEFKMMVLRNRAYYEKMAAHRNRFEEAETTLPFIVELTKKRATVQQMMIQKEDLLASLEKADDTVGQLQDEISCLQSEIKVLEEAVSKKENAIQDEKSRHAKLQKEIE</sequence>
<gene>
    <name evidence="3" type="primary">CCDC122</name>
</gene>